<dbReference type="KEGG" id="afx:JZ786_24400"/>
<organism evidence="1 2">
    <name type="scientific">Alicyclobacillus mengziensis</name>
    <dbReference type="NCBI Taxonomy" id="2931921"/>
    <lineage>
        <taxon>Bacteria</taxon>
        <taxon>Bacillati</taxon>
        <taxon>Bacillota</taxon>
        <taxon>Bacilli</taxon>
        <taxon>Bacillales</taxon>
        <taxon>Alicyclobacillaceae</taxon>
        <taxon>Alicyclobacillus</taxon>
    </lineage>
</organism>
<gene>
    <name evidence="1" type="ORF">JZ786_24400</name>
</gene>
<reference evidence="1 2" key="1">
    <citation type="submission" date="2021-02" db="EMBL/GenBank/DDBJ databases">
        <title>Alicyclobacillus curvatus sp. nov. and Alicyclobacillus mengziensis sp. nov., two acidophilic bacteria isolated from acid mine drainage.</title>
        <authorList>
            <person name="Huang Y."/>
        </authorList>
    </citation>
    <scope>NUCLEOTIDE SEQUENCE [LARGE SCALE GENOMIC DNA]</scope>
    <source>
        <strain evidence="1 2">S30H14</strain>
    </source>
</reference>
<sequence>MTDIQSYQFHRQKLLNLHTKILQTIPGDTIQAAARLLGLLQGNTIVFDDEDQTGVLMDLAIYECVLGQVRVLDTYMATHAYKSEETALLEAMADSKTSLFEVIETRPDEHQLIYQDLLNPPMGKITITDVHLSQTTEPGLVIYTRILDVAGFTMSSGIGFPFKADLKKYLLKRHKTVMKKIPADSAGVRKYVAFFKLHRSEGLTAVFE</sequence>
<evidence type="ECO:0000313" key="2">
    <source>
        <dbReference type="Proteomes" id="UP000663505"/>
    </source>
</evidence>
<dbReference type="Pfam" id="PF25948">
    <property type="entry name" value="DUF7986"/>
    <property type="match status" value="1"/>
</dbReference>
<accession>A0A9X7W186</accession>
<proteinExistence type="predicted"/>
<dbReference type="Proteomes" id="UP000663505">
    <property type="component" value="Chromosome"/>
</dbReference>
<dbReference type="RefSeq" id="WP_206656830.1">
    <property type="nucleotide sequence ID" value="NZ_CP071182.1"/>
</dbReference>
<dbReference type="InterPro" id="IPR058292">
    <property type="entry name" value="DUF7986"/>
</dbReference>
<keyword evidence="2" id="KW-1185">Reference proteome</keyword>
<evidence type="ECO:0000313" key="1">
    <source>
        <dbReference type="EMBL" id="QSO47483.1"/>
    </source>
</evidence>
<name>A0A9X7W186_9BACL</name>
<protein>
    <submittedName>
        <fullName evidence="1">Uncharacterized protein</fullName>
    </submittedName>
</protein>
<dbReference type="EMBL" id="CP071182">
    <property type="protein sequence ID" value="QSO47483.1"/>
    <property type="molecule type" value="Genomic_DNA"/>
</dbReference>
<dbReference type="AlphaFoldDB" id="A0A9X7W186"/>